<dbReference type="PANTHER" id="PTHR43591:SF24">
    <property type="entry name" value="2-METHOXY-6-POLYPRENYL-1,4-BENZOQUINOL METHYLASE, MITOCHONDRIAL"/>
    <property type="match status" value="1"/>
</dbReference>
<protein>
    <recommendedName>
        <fullName evidence="3">Methyltransferase domain-containing protein</fullName>
    </recommendedName>
</protein>
<dbReference type="EMBL" id="CP144102">
    <property type="protein sequence ID" value="WWC89162.1"/>
    <property type="molecule type" value="Genomic_DNA"/>
</dbReference>
<name>A0AAX4JUT4_9TREE</name>
<dbReference type="CDD" id="cd02440">
    <property type="entry name" value="AdoMet_MTases"/>
    <property type="match status" value="1"/>
</dbReference>
<dbReference type="PANTHER" id="PTHR43591">
    <property type="entry name" value="METHYLTRANSFERASE"/>
    <property type="match status" value="1"/>
</dbReference>
<dbReference type="GO" id="GO:0008168">
    <property type="term" value="F:methyltransferase activity"/>
    <property type="evidence" value="ECO:0007669"/>
    <property type="project" value="TreeGrafter"/>
</dbReference>
<gene>
    <name evidence="1" type="ORF">L201_004080</name>
</gene>
<evidence type="ECO:0008006" key="3">
    <source>
        <dbReference type="Google" id="ProtNLM"/>
    </source>
</evidence>
<keyword evidence="2" id="KW-1185">Reference proteome</keyword>
<sequence>MNTSDTSSPYSSSNRGSQEIIYTTGSDDIDSGHSGQRHGIFEADYFVEAERTYNSSSWVYRLPVDQEEVMRQDRQHYVMLSALPGLYRGPVEEILQKEGQKRRLLDIGCGTGIWLQEMAELFPDVDCVGIDITPLQHDAQFRNCTFMQVHAPSGLRFLGEKSFDVIHIRGMLHSTDEYAEILSMAYPLLRPHGILLVHEAQMQLHCAWEGFDIHELSPCHTQMSIHLRAAHQHRGIDTTLFSRMEELLRNVGFQGDTIDTYYHYRQGCHDDPASEQGQNEAASTIAFLYATRLIMLEAGVIDEDQFDQLIVGVSEEVYGRSSGTAGPLGAQGVLTPWGYWWAIKAE</sequence>
<dbReference type="Gene3D" id="3.40.50.150">
    <property type="entry name" value="Vaccinia Virus protein VP39"/>
    <property type="match status" value="1"/>
</dbReference>
<dbReference type="GeneID" id="91094750"/>
<accession>A0AAX4JUT4</accession>
<organism evidence="1 2">
    <name type="scientific">Kwoniella dendrophila CBS 6074</name>
    <dbReference type="NCBI Taxonomy" id="1295534"/>
    <lineage>
        <taxon>Eukaryota</taxon>
        <taxon>Fungi</taxon>
        <taxon>Dikarya</taxon>
        <taxon>Basidiomycota</taxon>
        <taxon>Agaricomycotina</taxon>
        <taxon>Tremellomycetes</taxon>
        <taxon>Tremellales</taxon>
        <taxon>Cryptococcaceae</taxon>
        <taxon>Kwoniella</taxon>
    </lineage>
</organism>
<dbReference type="InterPro" id="IPR029063">
    <property type="entry name" value="SAM-dependent_MTases_sf"/>
</dbReference>
<evidence type="ECO:0000313" key="2">
    <source>
        <dbReference type="Proteomes" id="UP001355207"/>
    </source>
</evidence>
<reference evidence="1 2" key="1">
    <citation type="submission" date="2024-01" db="EMBL/GenBank/DDBJ databases">
        <title>Comparative genomics of Cryptococcus and Kwoniella reveals pathogenesis evolution and contrasting modes of karyotype evolution via chromosome fusion or intercentromeric recombination.</title>
        <authorList>
            <person name="Coelho M.A."/>
            <person name="David-Palma M."/>
            <person name="Shea T."/>
            <person name="Bowers K."/>
            <person name="McGinley-Smith S."/>
            <person name="Mohammad A.W."/>
            <person name="Gnirke A."/>
            <person name="Yurkov A.M."/>
            <person name="Nowrousian M."/>
            <person name="Sun S."/>
            <person name="Cuomo C.A."/>
            <person name="Heitman J."/>
        </authorList>
    </citation>
    <scope>NUCLEOTIDE SEQUENCE [LARGE SCALE GENOMIC DNA]</scope>
    <source>
        <strain evidence="1 2">CBS 6074</strain>
    </source>
</reference>
<evidence type="ECO:0000313" key="1">
    <source>
        <dbReference type="EMBL" id="WWC89162.1"/>
    </source>
</evidence>
<dbReference type="Pfam" id="PF13489">
    <property type="entry name" value="Methyltransf_23"/>
    <property type="match status" value="1"/>
</dbReference>
<dbReference type="RefSeq" id="XP_066075925.1">
    <property type="nucleotide sequence ID" value="XM_066219828.1"/>
</dbReference>
<proteinExistence type="predicted"/>
<dbReference type="AlphaFoldDB" id="A0AAX4JUT4"/>
<dbReference type="SUPFAM" id="SSF53335">
    <property type="entry name" value="S-adenosyl-L-methionine-dependent methyltransferases"/>
    <property type="match status" value="1"/>
</dbReference>
<dbReference type="Proteomes" id="UP001355207">
    <property type="component" value="Chromosome 5"/>
</dbReference>